<comment type="caution">
    <text evidence="1">The sequence shown here is derived from an EMBL/GenBank/DDBJ whole genome shotgun (WGS) entry which is preliminary data.</text>
</comment>
<proteinExistence type="predicted"/>
<sequence length="249" mass="26995">MKDQTCIAAGGVEVPCETDNAWFYAPGSCYASKKIDFGAVAKNYTRFECAPAGDQPSLKGAASNNYITVPTSEAEARATAAKKGAQLAEDALADYDFERLTVRTQPSDANLRSDAFVFTQGYVWAWVPPSKARASSKRNPLISEATDGGSHVQLKISFLAMNVHFDGQKTGTQGFIQCDDAGQIYGGEPRGGSNCSWKAKKQDVYQVRSSILYRVEWVAGDESGVLIHEEPMDGTQLIRVQDGYAVNVK</sequence>
<dbReference type="EMBL" id="JABZXO010000033">
    <property type="protein sequence ID" value="MBF1658076.1"/>
    <property type="molecule type" value="Genomic_DNA"/>
</dbReference>
<accession>A0A930L3I7</accession>
<evidence type="ECO:0000313" key="2">
    <source>
        <dbReference type="Proteomes" id="UP000770330"/>
    </source>
</evidence>
<dbReference type="AlphaFoldDB" id="A0A930L3I7"/>
<dbReference type="Proteomes" id="UP000770330">
    <property type="component" value="Unassembled WGS sequence"/>
</dbReference>
<gene>
    <name evidence="1" type="ORF">HXO61_09150</name>
</gene>
<evidence type="ECO:0000313" key="1">
    <source>
        <dbReference type="EMBL" id="MBF1658076.1"/>
    </source>
</evidence>
<reference evidence="1" key="1">
    <citation type="submission" date="2020-04" db="EMBL/GenBank/DDBJ databases">
        <title>Deep metagenomics examines the oral microbiome during advanced dental caries in children, revealing novel taxa and co-occurrences with host molecules.</title>
        <authorList>
            <person name="Baker J.L."/>
            <person name="Morton J.T."/>
            <person name="Dinis M."/>
            <person name="Alvarez R."/>
            <person name="Tran N.C."/>
            <person name="Knight R."/>
            <person name="Edlund A."/>
        </authorList>
    </citation>
    <scope>NUCLEOTIDE SEQUENCE</scope>
    <source>
        <strain evidence="1">JCVI_39_bin.18</strain>
    </source>
</reference>
<organism evidence="1 2">
    <name type="scientific">Rothia mucilaginosa</name>
    <dbReference type="NCBI Taxonomy" id="43675"/>
    <lineage>
        <taxon>Bacteria</taxon>
        <taxon>Bacillati</taxon>
        <taxon>Actinomycetota</taxon>
        <taxon>Actinomycetes</taxon>
        <taxon>Micrococcales</taxon>
        <taxon>Micrococcaceae</taxon>
        <taxon>Rothia</taxon>
    </lineage>
</organism>
<name>A0A930L3I7_9MICC</name>
<protein>
    <submittedName>
        <fullName evidence="1">Uncharacterized protein</fullName>
    </submittedName>
</protein>